<feature type="chain" id="PRO_5047311742" evidence="1">
    <location>
        <begin position="24"/>
        <end position="160"/>
    </location>
</feature>
<name>A0ABY4E7A1_VITST</name>
<dbReference type="Gene3D" id="2.40.128.300">
    <property type="match status" value="1"/>
</dbReference>
<dbReference type="EMBL" id="CP091512">
    <property type="protein sequence ID" value="UOO91636.1"/>
    <property type="molecule type" value="Genomic_DNA"/>
</dbReference>
<reference evidence="2" key="2">
    <citation type="journal article" date="2022" name="Res Sq">
        <title>Evolution of multicellular longitudinally dividing oral cavity symbionts (Neisseriaceae).</title>
        <authorList>
            <person name="Nyongesa S."/>
            <person name="Weber P."/>
            <person name="Bernet E."/>
            <person name="Pullido F."/>
            <person name="Nieckarz M."/>
            <person name="Delaby M."/>
            <person name="Nieves C."/>
            <person name="Viehboeck T."/>
            <person name="Krause N."/>
            <person name="Rivera-Millot A."/>
            <person name="Nakamura A."/>
            <person name="Vischer N."/>
            <person name="VanNieuwenhze M."/>
            <person name="Brun Y."/>
            <person name="Cava F."/>
            <person name="Bulgheresi S."/>
            <person name="Veyrier F."/>
        </authorList>
    </citation>
    <scope>NUCLEOTIDE SEQUENCE</scope>
    <source>
        <strain evidence="2">SAG 1488-6</strain>
    </source>
</reference>
<evidence type="ECO:0000313" key="2">
    <source>
        <dbReference type="EMBL" id="UOO91636.1"/>
    </source>
</evidence>
<evidence type="ECO:0000313" key="3">
    <source>
        <dbReference type="Proteomes" id="UP000832034"/>
    </source>
</evidence>
<accession>A0ABY4E7A1</accession>
<dbReference type="RefSeq" id="WP_051083010.1">
    <property type="nucleotide sequence ID" value="NZ_CP091512.1"/>
</dbReference>
<feature type="signal peptide" evidence="1">
    <location>
        <begin position="1"/>
        <end position="23"/>
    </location>
</feature>
<keyword evidence="3" id="KW-1185">Reference proteome</keyword>
<organism evidence="2 3">
    <name type="scientific">Vitreoscilla stercoraria</name>
    <dbReference type="NCBI Taxonomy" id="61"/>
    <lineage>
        <taxon>Bacteria</taxon>
        <taxon>Pseudomonadati</taxon>
        <taxon>Pseudomonadota</taxon>
        <taxon>Betaproteobacteria</taxon>
        <taxon>Neisseriales</taxon>
        <taxon>Neisseriaceae</taxon>
        <taxon>Vitreoscilla</taxon>
    </lineage>
</organism>
<dbReference type="InterPro" id="IPR043176">
    <property type="entry name" value="NlpE_N_sf"/>
</dbReference>
<evidence type="ECO:0000256" key="1">
    <source>
        <dbReference type="SAM" id="SignalP"/>
    </source>
</evidence>
<proteinExistence type="predicted"/>
<reference evidence="2" key="1">
    <citation type="submission" date="2021-12" db="EMBL/GenBank/DDBJ databases">
        <authorList>
            <person name="Veyrier F.J."/>
        </authorList>
    </citation>
    <scope>NUCLEOTIDE SEQUENCE</scope>
    <source>
        <strain evidence="2">SAG 1488-6</strain>
    </source>
</reference>
<dbReference type="PROSITE" id="PS51257">
    <property type="entry name" value="PROKAR_LIPOPROTEIN"/>
    <property type="match status" value="1"/>
</dbReference>
<protein>
    <submittedName>
        <fullName evidence="2">Copper resistance protein NlpE N-terminal domain-containing protein</fullName>
    </submittedName>
</protein>
<dbReference type="Pfam" id="PF04170">
    <property type="entry name" value="NlpE"/>
    <property type="match status" value="1"/>
</dbReference>
<gene>
    <name evidence="2" type="ORF">LVJ81_08255</name>
</gene>
<dbReference type="Proteomes" id="UP000832034">
    <property type="component" value="Chromosome"/>
</dbReference>
<keyword evidence="1" id="KW-0732">Signal</keyword>
<dbReference type="InterPro" id="IPR007298">
    <property type="entry name" value="Cu-R_lipoprotein_NlpE"/>
</dbReference>
<sequence>MKTLSFALACSFFLAACQYRTHAQIAANHARHQDHDYMREHLAYSMTGDTAENSLDWAGLYVGHIPCPECDSIRIDLELRPDKTYHLQEQHLTENRIHHQQQFTGRFEFDARQPSLIRLDAQAAQRIFFIGEGYAEARNRQTGAPLSNERSYRIAQIKAY</sequence>